<proteinExistence type="predicted"/>
<gene>
    <name evidence="1" type="ORF">RchiOBHm_Chr6g0288801</name>
</gene>
<keyword evidence="2" id="KW-1185">Reference proteome</keyword>
<organism evidence="1 2">
    <name type="scientific">Rosa chinensis</name>
    <name type="common">China rose</name>
    <dbReference type="NCBI Taxonomy" id="74649"/>
    <lineage>
        <taxon>Eukaryota</taxon>
        <taxon>Viridiplantae</taxon>
        <taxon>Streptophyta</taxon>
        <taxon>Embryophyta</taxon>
        <taxon>Tracheophyta</taxon>
        <taxon>Spermatophyta</taxon>
        <taxon>Magnoliopsida</taxon>
        <taxon>eudicotyledons</taxon>
        <taxon>Gunneridae</taxon>
        <taxon>Pentapetalae</taxon>
        <taxon>rosids</taxon>
        <taxon>fabids</taxon>
        <taxon>Rosales</taxon>
        <taxon>Rosaceae</taxon>
        <taxon>Rosoideae</taxon>
        <taxon>Rosoideae incertae sedis</taxon>
        <taxon>Rosa</taxon>
    </lineage>
</organism>
<comment type="caution">
    <text evidence="1">The sequence shown here is derived from an EMBL/GenBank/DDBJ whole genome shotgun (WGS) entry which is preliminary data.</text>
</comment>
<accession>A0A2P6PVF3</accession>
<protein>
    <submittedName>
        <fullName evidence="1">Uncharacterized protein</fullName>
    </submittedName>
</protein>
<sequence>MKYLVPVRKNLVALVHYCMCHGCQRILAAENICAEEQNHSHHFEPWTHHFDNSIIILCCITIRWSRC</sequence>
<reference evidence="1 2" key="1">
    <citation type="journal article" date="2018" name="Nat. Genet.">
        <title>The Rosa genome provides new insights in the design of modern roses.</title>
        <authorList>
            <person name="Bendahmane M."/>
        </authorList>
    </citation>
    <scope>NUCLEOTIDE SEQUENCE [LARGE SCALE GENOMIC DNA]</scope>
    <source>
        <strain evidence="2">cv. Old Blush</strain>
    </source>
</reference>
<dbReference type="EMBL" id="PDCK01000044">
    <property type="protein sequence ID" value="PRQ25909.1"/>
    <property type="molecule type" value="Genomic_DNA"/>
</dbReference>
<name>A0A2P6PVF3_ROSCH</name>
<dbReference type="Proteomes" id="UP000238479">
    <property type="component" value="Chromosome 6"/>
</dbReference>
<evidence type="ECO:0000313" key="1">
    <source>
        <dbReference type="EMBL" id="PRQ25909.1"/>
    </source>
</evidence>
<dbReference type="AlphaFoldDB" id="A0A2P6PVF3"/>
<dbReference type="Gramene" id="PRQ25909">
    <property type="protein sequence ID" value="PRQ25909"/>
    <property type="gene ID" value="RchiOBHm_Chr6g0288801"/>
</dbReference>
<evidence type="ECO:0000313" key="2">
    <source>
        <dbReference type="Proteomes" id="UP000238479"/>
    </source>
</evidence>